<sequence>MTTFENGVPTYADNCPKCSKGPYRPALLLENAKGNGVVGAYMCVCGHRWRTWRAWWNGERHATDGRAAA</sequence>
<dbReference type="Proteomes" id="UP001582793">
    <property type="component" value="Unassembled WGS sequence"/>
</dbReference>
<keyword evidence="2" id="KW-1185">Reference proteome</keyword>
<dbReference type="EMBL" id="JBCGDC010000011">
    <property type="protein sequence ID" value="MFB6392607.1"/>
    <property type="molecule type" value="Genomic_DNA"/>
</dbReference>
<reference evidence="1 2" key="1">
    <citation type="submission" date="2024-04" db="EMBL/GenBank/DDBJ databases">
        <title>Polymorphospora sp. isolated from Baiyangdian Lake in Xiong'an New Area.</title>
        <authorList>
            <person name="Zhang X."/>
            <person name="Liu J."/>
        </authorList>
    </citation>
    <scope>NUCLEOTIDE SEQUENCE [LARGE SCALE GENOMIC DNA]</scope>
    <source>
        <strain evidence="1 2">2-325</strain>
    </source>
</reference>
<protein>
    <submittedName>
        <fullName evidence="1">Uncharacterized protein</fullName>
    </submittedName>
</protein>
<name>A0ABV5CKT5_9ACTN</name>
<accession>A0ABV5CKT5</accession>
<evidence type="ECO:0000313" key="1">
    <source>
        <dbReference type="EMBL" id="MFB6392607.1"/>
    </source>
</evidence>
<evidence type="ECO:0000313" key="2">
    <source>
        <dbReference type="Proteomes" id="UP001582793"/>
    </source>
</evidence>
<proteinExistence type="predicted"/>
<organism evidence="1 2">
    <name type="scientific">Polymorphospora lycopeni</name>
    <dbReference type="NCBI Taxonomy" id="3140240"/>
    <lineage>
        <taxon>Bacteria</taxon>
        <taxon>Bacillati</taxon>
        <taxon>Actinomycetota</taxon>
        <taxon>Actinomycetes</taxon>
        <taxon>Micromonosporales</taxon>
        <taxon>Micromonosporaceae</taxon>
        <taxon>Polymorphospora</taxon>
    </lineage>
</organism>
<dbReference type="RefSeq" id="WP_375733322.1">
    <property type="nucleotide sequence ID" value="NZ_JBCGDC010000011.1"/>
</dbReference>
<comment type="caution">
    <text evidence="1">The sequence shown here is derived from an EMBL/GenBank/DDBJ whole genome shotgun (WGS) entry which is preliminary data.</text>
</comment>
<gene>
    <name evidence="1" type="ORF">AAFH96_05745</name>
</gene>